<dbReference type="GO" id="GO:0005886">
    <property type="term" value="C:plasma membrane"/>
    <property type="evidence" value="ECO:0007669"/>
    <property type="project" value="UniProtKB-SubCell"/>
</dbReference>
<protein>
    <submittedName>
        <fullName evidence="13">Voltage-gated hydrogen channel 1</fullName>
    </submittedName>
</protein>
<comment type="subcellular location">
    <subcellularLocation>
        <location evidence="1">Cell membrane</location>
        <topology evidence="1">Multi-pass membrane protein</topology>
    </subcellularLocation>
</comment>
<organism evidence="13 14">
    <name type="scientific">Escovopsis weberi</name>
    <dbReference type="NCBI Taxonomy" id="150374"/>
    <lineage>
        <taxon>Eukaryota</taxon>
        <taxon>Fungi</taxon>
        <taxon>Dikarya</taxon>
        <taxon>Ascomycota</taxon>
        <taxon>Pezizomycotina</taxon>
        <taxon>Sordariomycetes</taxon>
        <taxon>Hypocreomycetidae</taxon>
        <taxon>Hypocreales</taxon>
        <taxon>Hypocreaceae</taxon>
        <taxon>Escovopsis</taxon>
    </lineage>
</organism>
<feature type="transmembrane region" description="Helical" evidence="12">
    <location>
        <begin position="124"/>
        <end position="147"/>
    </location>
</feature>
<dbReference type="EMBL" id="LGSR01000017">
    <property type="protein sequence ID" value="KOS20356.1"/>
    <property type="molecule type" value="Genomic_DNA"/>
</dbReference>
<evidence type="ECO:0000256" key="11">
    <source>
        <dbReference type="SAM" id="MobiDB-lite"/>
    </source>
</evidence>
<feature type="coiled-coil region" evidence="10">
    <location>
        <begin position="198"/>
        <end position="225"/>
    </location>
</feature>
<keyword evidence="14" id="KW-1185">Reference proteome</keyword>
<keyword evidence="4 12" id="KW-0812">Transmembrane</keyword>
<dbReference type="CDD" id="cd14686">
    <property type="entry name" value="bZIP"/>
    <property type="match status" value="1"/>
</dbReference>
<evidence type="ECO:0000256" key="12">
    <source>
        <dbReference type="SAM" id="Phobius"/>
    </source>
</evidence>
<evidence type="ECO:0000313" key="13">
    <source>
        <dbReference type="EMBL" id="KOS20356.1"/>
    </source>
</evidence>
<dbReference type="PANTHER" id="PTHR46480:SF1">
    <property type="entry name" value="VOLTAGE-GATED HYDROGEN CHANNEL 1"/>
    <property type="match status" value="1"/>
</dbReference>
<evidence type="ECO:0000256" key="6">
    <source>
        <dbReference type="ARBA" id="ARBA00022989"/>
    </source>
</evidence>
<evidence type="ECO:0000313" key="14">
    <source>
        <dbReference type="Proteomes" id="UP000053831"/>
    </source>
</evidence>
<evidence type="ECO:0000256" key="1">
    <source>
        <dbReference type="ARBA" id="ARBA00004651"/>
    </source>
</evidence>
<evidence type="ECO:0000256" key="4">
    <source>
        <dbReference type="ARBA" id="ARBA00022692"/>
    </source>
</evidence>
<dbReference type="InterPro" id="IPR027359">
    <property type="entry name" value="Volt_channel_dom_sf"/>
</dbReference>
<evidence type="ECO:0000256" key="9">
    <source>
        <dbReference type="ARBA" id="ARBA00023303"/>
    </source>
</evidence>
<evidence type="ECO:0000256" key="2">
    <source>
        <dbReference type="ARBA" id="ARBA00022448"/>
    </source>
</evidence>
<dbReference type="InterPro" id="IPR031846">
    <property type="entry name" value="Hvcn1"/>
</dbReference>
<keyword evidence="5" id="KW-0851">Voltage-gated channel</keyword>
<feature type="region of interest" description="Disordered" evidence="11">
    <location>
        <begin position="1"/>
        <end position="38"/>
    </location>
</feature>
<evidence type="ECO:0000256" key="8">
    <source>
        <dbReference type="ARBA" id="ARBA00023136"/>
    </source>
</evidence>
<gene>
    <name evidence="13" type="ORF">ESCO_005486</name>
</gene>
<evidence type="ECO:0000256" key="3">
    <source>
        <dbReference type="ARBA" id="ARBA00022475"/>
    </source>
</evidence>
<name>A0A0M8MVR3_ESCWE</name>
<accession>A0A0M8MVR3</accession>
<dbReference type="OrthoDB" id="427456at2759"/>
<keyword evidence="2" id="KW-0813">Transport</keyword>
<dbReference type="Gene3D" id="1.20.120.350">
    <property type="entry name" value="Voltage-gated potassium channels. Chain C"/>
    <property type="match status" value="1"/>
</dbReference>
<feature type="transmembrane region" description="Helical" evidence="12">
    <location>
        <begin position="159"/>
        <end position="188"/>
    </location>
</feature>
<keyword evidence="8 12" id="KW-0472">Membrane</keyword>
<keyword evidence="9" id="KW-0407">Ion channel</keyword>
<keyword evidence="6 12" id="KW-1133">Transmembrane helix</keyword>
<evidence type="ECO:0000256" key="7">
    <source>
        <dbReference type="ARBA" id="ARBA00023065"/>
    </source>
</evidence>
<dbReference type="AlphaFoldDB" id="A0A0M8MVR3"/>
<keyword evidence="10" id="KW-0175">Coiled coil</keyword>
<keyword evidence="3" id="KW-1003">Cell membrane</keyword>
<sequence length="238" mass="26179">MSSQDALAPLLRPQSGDGDGDGDGDEPRASPQRRVPPAHYLSHRSCSCSYSYDALPPRLLYRSRRLRRDCRHALASRPKHFAVMAAVALDVFAVMASIFIQLIACRLHQDSEPWVLGVVRGLGFASLGFAGLFLLELVACLVAFGFSHLASWFQFFDSMVILASFAIDAFATGLTRSIGSLVVVLRLWRLAKMSEEVVLGASERIEILEDQLEDLKDENHRLRSQVSSCAASCHQTGS</sequence>
<comment type="caution">
    <text evidence="13">The sequence shown here is derived from an EMBL/GenBank/DDBJ whole genome shotgun (WGS) entry which is preliminary data.</text>
</comment>
<dbReference type="STRING" id="150374.A0A0M8MVR3"/>
<evidence type="ECO:0000256" key="5">
    <source>
        <dbReference type="ARBA" id="ARBA00022882"/>
    </source>
</evidence>
<proteinExistence type="predicted"/>
<keyword evidence="7" id="KW-0406">Ion transport</keyword>
<feature type="transmembrane region" description="Helical" evidence="12">
    <location>
        <begin position="81"/>
        <end position="104"/>
    </location>
</feature>
<dbReference type="PANTHER" id="PTHR46480">
    <property type="entry name" value="F20B24.22"/>
    <property type="match status" value="1"/>
</dbReference>
<dbReference type="Proteomes" id="UP000053831">
    <property type="component" value="Unassembled WGS sequence"/>
</dbReference>
<reference evidence="13 14" key="1">
    <citation type="submission" date="2015-07" db="EMBL/GenBank/DDBJ databases">
        <title>The genome of the fungus Escovopsis weberi, a specialized disease agent of ant agriculture.</title>
        <authorList>
            <person name="de Man T.J."/>
            <person name="Stajich J.E."/>
            <person name="Kubicek C.P."/>
            <person name="Chenthamara K."/>
            <person name="Atanasova L."/>
            <person name="Druzhinina I.S."/>
            <person name="Birnbaum S."/>
            <person name="Barribeau S.M."/>
            <person name="Teiling C."/>
            <person name="Suen G."/>
            <person name="Currie C."/>
            <person name="Gerardo N.M."/>
        </authorList>
    </citation>
    <scope>NUCLEOTIDE SEQUENCE [LARGE SCALE GENOMIC DNA]</scope>
</reference>
<evidence type="ECO:0000256" key="10">
    <source>
        <dbReference type="SAM" id="Coils"/>
    </source>
</evidence>
<dbReference type="GO" id="GO:0034702">
    <property type="term" value="C:monoatomic ion channel complex"/>
    <property type="evidence" value="ECO:0007669"/>
    <property type="project" value="UniProtKB-KW"/>
</dbReference>
<dbReference type="GO" id="GO:0030171">
    <property type="term" value="F:voltage-gated proton channel activity"/>
    <property type="evidence" value="ECO:0007669"/>
    <property type="project" value="InterPro"/>
</dbReference>